<keyword evidence="8" id="KW-1185">Reference proteome</keyword>
<gene>
    <name evidence="7" type="ORF">KP79_PYT18922</name>
</gene>
<dbReference type="Pfam" id="PF00076">
    <property type="entry name" value="RRM_1"/>
    <property type="match status" value="1"/>
</dbReference>
<comment type="subcellular location">
    <subcellularLocation>
        <location evidence="1">Nucleus</location>
    </subcellularLocation>
</comment>
<dbReference type="OrthoDB" id="5970at2759"/>
<dbReference type="PANTHER" id="PTHR48038">
    <property type="entry name" value="RIBONUCLEOPROTEIN RB97D"/>
    <property type="match status" value="1"/>
</dbReference>
<dbReference type="GO" id="GO:0003723">
    <property type="term" value="F:RNA binding"/>
    <property type="evidence" value="ECO:0007669"/>
    <property type="project" value="UniProtKB-UniRule"/>
</dbReference>
<dbReference type="SUPFAM" id="SSF54928">
    <property type="entry name" value="RNA-binding domain, RBD"/>
    <property type="match status" value="1"/>
</dbReference>
<evidence type="ECO:0000256" key="4">
    <source>
        <dbReference type="PROSITE-ProRule" id="PRU00176"/>
    </source>
</evidence>
<feature type="compositionally biased region" description="Gly residues" evidence="5">
    <location>
        <begin position="99"/>
        <end position="110"/>
    </location>
</feature>
<dbReference type="PANTHER" id="PTHR48038:SF3">
    <property type="entry name" value="SPLICING FACTOR, ARGININE_SERINE-RICH 1-RELATED"/>
    <property type="match status" value="1"/>
</dbReference>
<accession>A0A210QZM7</accession>
<evidence type="ECO:0000256" key="1">
    <source>
        <dbReference type="ARBA" id="ARBA00004123"/>
    </source>
</evidence>
<keyword evidence="3" id="KW-0539">Nucleus</keyword>
<reference evidence="7 8" key="1">
    <citation type="journal article" date="2017" name="Nat. Ecol. Evol.">
        <title>Scallop genome provides insights into evolution of bilaterian karyotype and development.</title>
        <authorList>
            <person name="Wang S."/>
            <person name="Zhang J."/>
            <person name="Jiao W."/>
            <person name="Li J."/>
            <person name="Xun X."/>
            <person name="Sun Y."/>
            <person name="Guo X."/>
            <person name="Huan P."/>
            <person name="Dong B."/>
            <person name="Zhang L."/>
            <person name="Hu X."/>
            <person name="Sun X."/>
            <person name="Wang J."/>
            <person name="Zhao C."/>
            <person name="Wang Y."/>
            <person name="Wang D."/>
            <person name="Huang X."/>
            <person name="Wang R."/>
            <person name="Lv J."/>
            <person name="Li Y."/>
            <person name="Zhang Z."/>
            <person name="Liu B."/>
            <person name="Lu W."/>
            <person name="Hui Y."/>
            <person name="Liang J."/>
            <person name="Zhou Z."/>
            <person name="Hou R."/>
            <person name="Li X."/>
            <person name="Liu Y."/>
            <person name="Li H."/>
            <person name="Ning X."/>
            <person name="Lin Y."/>
            <person name="Zhao L."/>
            <person name="Xing Q."/>
            <person name="Dou J."/>
            <person name="Li Y."/>
            <person name="Mao J."/>
            <person name="Guo H."/>
            <person name="Dou H."/>
            <person name="Li T."/>
            <person name="Mu C."/>
            <person name="Jiang W."/>
            <person name="Fu Q."/>
            <person name="Fu X."/>
            <person name="Miao Y."/>
            <person name="Liu J."/>
            <person name="Yu Q."/>
            <person name="Li R."/>
            <person name="Liao H."/>
            <person name="Li X."/>
            <person name="Kong Y."/>
            <person name="Jiang Z."/>
            <person name="Chourrout D."/>
            <person name="Li R."/>
            <person name="Bao Z."/>
        </authorList>
    </citation>
    <scope>NUCLEOTIDE SEQUENCE [LARGE SCALE GENOMIC DNA]</scope>
    <source>
        <strain evidence="7 8">PY_sf001</strain>
    </source>
</reference>
<dbReference type="SMART" id="SM00360">
    <property type="entry name" value="RRM"/>
    <property type="match status" value="1"/>
</dbReference>
<dbReference type="AlphaFoldDB" id="A0A210QZM7"/>
<dbReference type="STRING" id="6573.A0A210QZM7"/>
<evidence type="ECO:0000256" key="5">
    <source>
        <dbReference type="SAM" id="MobiDB-lite"/>
    </source>
</evidence>
<dbReference type="FunFam" id="3.30.70.330:FF:000078">
    <property type="entry name" value="serine/arginine-rich splicing factor 7 isoform X1"/>
    <property type="match status" value="1"/>
</dbReference>
<comment type="caution">
    <text evidence="7">The sequence shown here is derived from an EMBL/GenBank/DDBJ whole genome shotgun (WGS) entry which is preliminary data.</text>
</comment>
<proteinExistence type="predicted"/>
<feature type="domain" description="RRM" evidence="6">
    <location>
        <begin position="12"/>
        <end position="85"/>
    </location>
</feature>
<dbReference type="GO" id="GO:0005634">
    <property type="term" value="C:nucleus"/>
    <property type="evidence" value="ECO:0007669"/>
    <property type="project" value="UniProtKB-SubCell"/>
</dbReference>
<evidence type="ECO:0000313" key="7">
    <source>
        <dbReference type="EMBL" id="OWF54177.1"/>
    </source>
</evidence>
<dbReference type="InterPro" id="IPR012677">
    <property type="entry name" value="Nucleotide-bd_a/b_plait_sf"/>
</dbReference>
<dbReference type="PROSITE" id="PS50102">
    <property type="entry name" value="RRM"/>
    <property type="match status" value="1"/>
</dbReference>
<dbReference type="Gene3D" id="3.30.70.330">
    <property type="match status" value="1"/>
</dbReference>
<feature type="region of interest" description="Disordered" evidence="5">
    <location>
        <begin position="85"/>
        <end position="125"/>
    </location>
</feature>
<evidence type="ECO:0000259" key="6">
    <source>
        <dbReference type="PROSITE" id="PS50102"/>
    </source>
</evidence>
<dbReference type="InterPro" id="IPR035979">
    <property type="entry name" value="RBD_domain_sf"/>
</dbReference>
<evidence type="ECO:0000256" key="2">
    <source>
        <dbReference type="ARBA" id="ARBA00022884"/>
    </source>
</evidence>
<sequence length="167" mass="18711">MSGRSKEWTLSCKVYVGELGNNANKQELEDAFGQYGRLKNVWIARNPPGFAFVEFEDARDAEDACKELHGKRLCRSKVRVEMSHGKSRWGKGGPPVRQYGGGGGGGGGSRGGRDSKDSYWRPGTSRGGRSRYVYTQYRNNSIHNSFFPVNMSSLPHVMYHIHLLYCT</sequence>
<evidence type="ECO:0000256" key="3">
    <source>
        <dbReference type="ARBA" id="ARBA00023242"/>
    </source>
</evidence>
<dbReference type="InterPro" id="IPR000504">
    <property type="entry name" value="RRM_dom"/>
</dbReference>
<protein>
    <submittedName>
        <fullName evidence="7">Serine/arginine-rich splicing factor 3</fullName>
    </submittedName>
</protein>
<dbReference type="CDD" id="cd12373">
    <property type="entry name" value="RRM_SRSF3_like"/>
    <property type="match status" value="1"/>
</dbReference>
<name>A0A210QZM7_MIZYE</name>
<keyword evidence="2 4" id="KW-0694">RNA-binding</keyword>
<evidence type="ECO:0000313" key="8">
    <source>
        <dbReference type="Proteomes" id="UP000242188"/>
    </source>
</evidence>
<dbReference type="Proteomes" id="UP000242188">
    <property type="component" value="Unassembled WGS sequence"/>
</dbReference>
<dbReference type="EMBL" id="NEDP02001154">
    <property type="protein sequence ID" value="OWF54177.1"/>
    <property type="molecule type" value="Genomic_DNA"/>
</dbReference>
<organism evidence="7 8">
    <name type="scientific">Mizuhopecten yessoensis</name>
    <name type="common">Japanese scallop</name>
    <name type="synonym">Patinopecten yessoensis</name>
    <dbReference type="NCBI Taxonomy" id="6573"/>
    <lineage>
        <taxon>Eukaryota</taxon>
        <taxon>Metazoa</taxon>
        <taxon>Spiralia</taxon>
        <taxon>Lophotrochozoa</taxon>
        <taxon>Mollusca</taxon>
        <taxon>Bivalvia</taxon>
        <taxon>Autobranchia</taxon>
        <taxon>Pteriomorphia</taxon>
        <taxon>Pectinida</taxon>
        <taxon>Pectinoidea</taxon>
        <taxon>Pectinidae</taxon>
        <taxon>Mizuhopecten</taxon>
    </lineage>
</organism>